<name>A0A822XQA8_NELNU</name>
<gene>
    <name evidence="2" type="ORF">HUJ06_022378</name>
</gene>
<dbReference type="Gene3D" id="3.30.200.20">
    <property type="entry name" value="Phosphorylase Kinase, domain 1"/>
    <property type="match status" value="1"/>
</dbReference>
<keyword evidence="3" id="KW-1185">Reference proteome</keyword>
<reference evidence="2 3" key="1">
    <citation type="journal article" date="2020" name="Mol. Biol. Evol.">
        <title>Distinct Expression and Methylation Patterns for Genes with Different Fates following a Single Whole-Genome Duplication in Flowering Plants.</title>
        <authorList>
            <person name="Shi T."/>
            <person name="Rahmani R.S."/>
            <person name="Gugger P.F."/>
            <person name="Wang M."/>
            <person name="Li H."/>
            <person name="Zhang Y."/>
            <person name="Li Z."/>
            <person name="Wang Q."/>
            <person name="Van de Peer Y."/>
            <person name="Marchal K."/>
            <person name="Chen J."/>
        </authorList>
    </citation>
    <scope>NUCLEOTIDE SEQUENCE [LARGE SCALE GENOMIC DNA]</scope>
    <source>
        <tissue evidence="2">Leaf</tissue>
    </source>
</reference>
<evidence type="ECO:0000313" key="2">
    <source>
        <dbReference type="EMBL" id="DAD20915.1"/>
    </source>
</evidence>
<evidence type="ECO:0000259" key="1">
    <source>
        <dbReference type="Pfam" id="PF13966"/>
    </source>
</evidence>
<evidence type="ECO:0000313" key="3">
    <source>
        <dbReference type="Proteomes" id="UP000607653"/>
    </source>
</evidence>
<organism evidence="2 3">
    <name type="scientific">Nelumbo nucifera</name>
    <name type="common">Sacred lotus</name>
    <dbReference type="NCBI Taxonomy" id="4432"/>
    <lineage>
        <taxon>Eukaryota</taxon>
        <taxon>Viridiplantae</taxon>
        <taxon>Streptophyta</taxon>
        <taxon>Embryophyta</taxon>
        <taxon>Tracheophyta</taxon>
        <taxon>Spermatophyta</taxon>
        <taxon>Magnoliopsida</taxon>
        <taxon>Proteales</taxon>
        <taxon>Nelumbonaceae</taxon>
        <taxon>Nelumbo</taxon>
    </lineage>
</organism>
<sequence>MSLLLSSKSKQGKSEFVNEISIISGLQHPNLAKLHAVVSSKRPFGEFLSLKIQIFSWVVTREKYLTKEMLIKKRFITPDLLCLLCGQETKSSNHLLIHCSFLATV</sequence>
<dbReference type="InterPro" id="IPR026960">
    <property type="entry name" value="RVT-Znf"/>
</dbReference>
<protein>
    <recommendedName>
        <fullName evidence="1">Reverse transcriptase zinc-binding domain-containing protein</fullName>
    </recommendedName>
</protein>
<dbReference type="EMBL" id="DUZY01000001">
    <property type="protein sequence ID" value="DAD20915.1"/>
    <property type="molecule type" value="Genomic_DNA"/>
</dbReference>
<dbReference type="Pfam" id="PF13966">
    <property type="entry name" value="zf-RVT"/>
    <property type="match status" value="1"/>
</dbReference>
<accession>A0A822XQA8</accession>
<dbReference type="Proteomes" id="UP000607653">
    <property type="component" value="Unassembled WGS sequence"/>
</dbReference>
<comment type="caution">
    <text evidence="2">The sequence shown here is derived from an EMBL/GenBank/DDBJ whole genome shotgun (WGS) entry which is preliminary data.</text>
</comment>
<feature type="domain" description="Reverse transcriptase zinc-binding" evidence="1">
    <location>
        <begin position="48"/>
        <end position="103"/>
    </location>
</feature>
<dbReference type="AlphaFoldDB" id="A0A822XQA8"/>
<proteinExistence type="predicted"/>